<keyword evidence="2" id="KW-0963">Cytoplasm</keyword>
<sequence length="675" mass="75228">MRKSPRNCLFGYLSHPHEWTKPLSVSDFMKQVYSSGSSIGGDRFLHFMSILDSSIFLLCYSVKASKASRASFGITEVTGLLQTLSINSENILDMPQVLLRSNVSAQGGYTLYEEDVSEGNVPNEPGIYYTHNGYLSSSGCYVESYDYPICDWDDQQRRFPAEAMEPHVLGSSNENTFVHHLSGYAYNPQNIYASYSSGTPSRENGQFHTVSHGNPCISNVYQQSVLPNASMITSSAPTVVEALKKEFGDSSNKHSVHFTAVNIQGHLAAQPTYVDPSSGLHGRVLSITSQTPGSQDVRVAYEGSRTGAPWFGSYEVVEGGHQRHGLSSSCVFGQFGRPLTPLLPNVLASHMHPHIQEAAIPELSRRGLEQSARKYSVSANSSRIGNSAGFASNGNGHHWSESEKGKPWGRGGSISNNGRLDWDMFNQQNKGPRTVRGRLHRTTMGASRCSRLHDLGEPVSLPVDNDKYNRTDFETTHDNAIFLIIKSYSEDDIHKSIKYSIWASTVNGNKKLDAAYHEAQASSRICPLFLFFSVNASGQFCGVAEMVGPVDFNCSLDFWQQDKWTGKFPVKWHIVKDVPNSQFRHIVLENNDNKPVTNSRDTQEVPLSQGSEMLNIFKTHSLKSSILDDFLFYETRQRFMEEKKARQQIQLRRQQANNKGVKKSEQNEMAQSIAT</sequence>
<dbReference type="PROSITE" id="PS50882">
    <property type="entry name" value="YTH"/>
    <property type="match status" value="1"/>
</dbReference>
<evidence type="ECO:0000313" key="6">
    <source>
        <dbReference type="EMBL" id="KAI5066193.1"/>
    </source>
</evidence>
<feature type="domain" description="YTH" evidence="5">
    <location>
        <begin position="480"/>
        <end position="617"/>
    </location>
</feature>
<dbReference type="AlphaFoldDB" id="A0A9D4UDW8"/>
<dbReference type="InterPro" id="IPR045168">
    <property type="entry name" value="YTH_prot"/>
</dbReference>
<dbReference type="CDD" id="cd21134">
    <property type="entry name" value="YTH"/>
    <property type="match status" value="1"/>
</dbReference>
<dbReference type="Proteomes" id="UP000886520">
    <property type="component" value="Chromosome 18"/>
</dbReference>
<dbReference type="PANTHER" id="PTHR12357:SF89">
    <property type="entry name" value="YTH DOMAIN-CONTAINING FAMILY PROTEIN"/>
    <property type="match status" value="1"/>
</dbReference>
<feature type="region of interest" description="Disordered" evidence="4">
    <location>
        <begin position="378"/>
        <end position="413"/>
    </location>
</feature>
<dbReference type="Gene3D" id="3.10.590.10">
    <property type="entry name" value="ph1033 like domains"/>
    <property type="match status" value="1"/>
</dbReference>
<evidence type="ECO:0000256" key="3">
    <source>
        <dbReference type="ARBA" id="ARBA00022884"/>
    </source>
</evidence>
<keyword evidence="3" id="KW-0694">RNA-binding</keyword>
<evidence type="ECO:0000256" key="1">
    <source>
        <dbReference type="ARBA" id="ARBA00004496"/>
    </source>
</evidence>
<gene>
    <name evidence="6" type="ORF">GOP47_0018817</name>
</gene>
<dbReference type="GO" id="GO:0061157">
    <property type="term" value="P:mRNA destabilization"/>
    <property type="evidence" value="ECO:0007669"/>
    <property type="project" value="TreeGrafter"/>
</dbReference>
<evidence type="ECO:0000259" key="5">
    <source>
        <dbReference type="PROSITE" id="PS50882"/>
    </source>
</evidence>
<comment type="subcellular location">
    <subcellularLocation>
        <location evidence="1">Cytoplasm</location>
    </subcellularLocation>
</comment>
<evidence type="ECO:0000256" key="2">
    <source>
        <dbReference type="ARBA" id="ARBA00022490"/>
    </source>
</evidence>
<proteinExistence type="predicted"/>
<accession>A0A9D4UDW8</accession>
<evidence type="ECO:0000313" key="7">
    <source>
        <dbReference type="Proteomes" id="UP000886520"/>
    </source>
</evidence>
<dbReference type="GO" id="GO:0003729">
    <property type="term" value="F:mRNA binding"/>
    <property type="evidence" value="ECO:0007669"/>
    <property type="project" value="TreeGrafter"/>
</dbReference>
<feature type="region of interest" description="Disordered" evidence="4">
    <location>
        <begin position="652"/>
        <end position="675"/>
    </location>
</feature>
<name>A0A9D4UDW8_ADICA</name>
<dbReference type="EMBL" id="JABFUD020000018">
    <property type="protein sequence ID" value="KAI5066193.1"/>
    <property type="molecule type" value="Genomic_DNA"/>
</dbReference>
<dbReference type="InterPro" id="IPR007275">
    <property type="entry name" value="YTH_domain"/>
</dbReference>
<comment type="caution">
    <text evidence="6">The sequence shown here is derived from an EMBL/GenBank/DDBJ whole genome shotgun (WGS) entry which is preliminary data.</text>
</comment>
<dbReference type="GO" id="GO:0005737">
    <property type="term" value="C:cytoplasm"/>
    <property type="evidence" value="ECO:0007669"/>
    <property type="project" value="UniProtKB-SubCell"/>
</dbReference>
<keyword evidence="7" id="KW-1185">Reference proteome</keyword>
<dbReference type="FunFam" id="3.10.590.10:FF:000001">
    <property type="entry name" value="YTH domain family 1, isoform CRA_a"/>
    <property type="match status" value="1"/>
</dbReference>
<dbReference type="OrthoDB" id="306690at2759"/>
<dbReference type="PANTHER" id="PTHR12357">
    <property type="entry name" value="YTH YT521-B HOMOLOGY DOMAIN-CONTAINING"/>
    <property type="match status" value="1"/>
</dbReference>
<organism evidence="6 7">
    <name type="scientific">Adiantum capillus-veneris</name>
    <name type="common">Maidenhair fern</name>
    <dbReference type="NCBI Taxonomy" id="13818"/>
    <lineage>
        <taxon>Eukaryota</taxon>
        <taxon>Viridiplantae</taxon>
        <taxon>Streptophyta</taxon>
        <taxon>Embryophyta</taxon>
        <taxon>Tracheophyta</taxon>
        <taxon>Polypodiopsida</taxon>
        <taxon>Polypodiidae</taxon>
        <taxon>Polypodiales</taxon>
        <taxon>Pteridineae</taxon>
        <taxon>Pteridaceae</taxon>
        <taxon>Vittarioideae</taxon>
        <taxon>Adiantum</taxon>
    </lineage>
</organism>
<protein>
    <recommendedName>
        <fullName evidence="5">YTH domain-containing protein</fullName>
    </recommendedName>
</protein>
<dbReference type="Pfam" id="PF04146">
    <property type="entry name" value="YTH"/>
    <property type="match status" value="1"/>
</dbReference>
<evidence type="ECO:0000256" key="4">
    <source>
        <dbReference type="SAM" id="MobiDB-lite"/>
    </source>
</evidence>
<feature type="compositionally biased region" description="Low complexity" evidence="4">
    <location>
        <begin position="385"/>
        <end position="396"/>
    </location>
</feature>
<reference evidence="6" key="1">
    <citation type="submission" date="2021-01" db="EMBL/GenBank/DDBJ databases">
        <title>Adiantum capillus-veneris genome.</title>
        <authorList>
            <person name="Fang Y."/>
            <person name="Liao Q."/>
        </authorList>
    </citation>
    <scope>NUCLEOTIDE SEQUENCE</scope>
    <source>
        <strain evidence="6">H3</strain>
        <tissue evidence="6">Leaf</tissue>
    </source>
</reference>